<keyword evidence="1" id="KW-0472">Membrane</keyword>
<keyword evidence="3" id="KW-1185">Reference proteome</keyword>
<reference evidence="3" key="1">
    <citation type="submission" date="2013-05" db="EMBL/GenBank/DDBJ databases">
        <title>The Genome sequence of Mucor circinelloides f. circinelloides 1006PhL.</title>
        <authorList>
            <consortium name="The Broad Institute Genomics Platform"/>
            <person name="Cuomo C."/>
            <person name="Earl A."/>
            <person name="Findley K."/>
            <person name="Lee S.C."/>
            <person name="Walker B."/>
            <person name="Young S."/>
            <person name="Zeng Q."/>
            <person name="Gargeya S."/>
            <person name="Fitzgerald M."/>
            <person name="Haas B."/>
            <person name="Abouelleil A."/>
            <person name="Allen A.W."/>
            <person name="Alvarado L."/>
            <person name="Arachchi H.M."/>
            <person name="Berlin A.M."/>
            <person name="Chapman S.B."/>
            <person name="Gainer-Dewar J."/>
            <person name="Goldberg J."/>
            <person name="Griggs A."/>
            <person name="Gujja S."/>
            <person name="Hansen M."/>
            <person name="Howarth C."/>
            <person name="Imamovic A."/>
            <person name="Ireland A."/>
            <person name="Larimer J."/>
            <person name="McCowan C."/>
            <person name="Murphy C."/>
            <person name="Pearson M."/>
            <person name="Poon T.W."/>
            <person name="Priest M."/>
            <person name="Roberts A."/>
            <person name="Saif S."/>
            <person name="Shea T."/>
            <person name="Sisk P."/>
            <person name="Sykes S."/>
            <person name="Wortman J."/>
            <person name="Nusbaum C."/>
            <person name="Birren B."/>
        </authorList>
    </citation>
    <scope>NUCLEOTIDE SEQUENCE [LARGE SCALE GENOMIC DNA]</scope>
    <source>
        <strain evidence="3">1006PhL</strain>
    </source>
</reference>
<sequence length="69" mass="7535">MNTASTYGIDTTTASLKSYQLPFLNTELVVYILNSTSKTFGAISRFFDTLCSMSFAVLFLSGLVLPTSH</sequence>
<organism evidence="2 3">
    <name type="scientific">Mucor circinelloides f. circinelloides (strain 1006PhL)</name>
    <name type="common">Mucormycosis agent</name>
    <name type="synonym">Calyptromyces circinelloides</name>
    <dbReference type="NCBI Taxonomy" id="1220926"/>
    <lineage>
        <taxon>Eukaryota</taxon>
        <taxon>Fungi</taxon>
        <taxon>Fungi incertae sedis</taxon>
        <taxon>Mucoromycota</taxon>
        <taxon>Mucoromycotina</taxon>
        <taxon>Mucoromycetes</taxon>
        <taxon>Mucorales</taxon>
        <taxon>Mucorineae</taxon>
        <taxon>Mucoraceae</taxon>
        <taxon>Mucor</taxon>
    </lineage>
</organism>
<protein>
    <submittedName>
        <fullName evidence="2">Uncharacterized protein</fullName>
    </submittedName>
</protein>
<evidence type="ECO:0000256" key="1">
    <source>
        <dbReference type="SAM" id="Phobius"/>
    </source>
</evidence>
<dbReference type="AlphaFoldDB" id="S2JJY7"/>
<dbReference type="EMBL" id="KE123918">
    <property type="protein sequence ID" value="EPB90631.1"/>
    <property type="molecule type" value="Genomic_DNA"/>
</dbReference>
<proteinExistence type="predicted"/>
<keyword evidence="1" id="KW-1133">Transmembrane helix</keyword>
<evidence type="ECO:0000313" key="3">
    <source>
        <dbReference type="Proteomes" id="UP000014254"/>
    </source>
</evidence>
<feature type="transmembrane region" description="Helical" evidence="1">
    <location>
        <begin position="46"/>
        <end position="65"/>
    </location>
</feature>
<dbReference type="InParanoid" id="S2JJY7"/>
<accession>S2JJY7</accession>
<name>S2JJY7_MUCC1</name>
<keyword evidence="1" id="KW-0812">Transmembrane</keyword>
<dbReference type="Proteomes" id="UP000014254">
    <property type="component" value="Unassembled WGS sequence"/>
</dbReference>
<evidence type="ECO:0000313" key="2">
    <source>
        <dbReference type="EMBL" id="EPB90631.1"/>
    </source>
</evidence>
<dbReference type="VEuPathDB" id="FungiDB:HMPREF1544_02541"/>
<gene>
    <name evidence="2" type="ORF">HMPREF1544_02541</name>
</gene>